<dbReference type="RefSeq" id="WP_243399586.1">
    <property type="nucleotide sequence ID" value="NZ_NPEF02000002.1"/>
</dbReference>
<dbReference type="PROSITE" id="PS51257">
    <property type="entry name" value="PROKAR_LIPOPROTEIN"/>
    <property type="match status" value="1"/>
</dbReference>
<organism evidence="2 3">
    <name type="scientific">Leptospira ellisii</name>
    <dbReference type="NCBI Taxonomy" id="2023197"/>
    <lineage>
        <taxon>Bacteria</taxon>
        <taxon>Pseudomonadati</taxon>
        <taxon>Spirochaetota</taxon>
        <taxon>Spirochaetia</taxon>
        <taxon>Leptospirales</taxon>
        <taxon>Leptospiraceae</taxon>
        <taxon>Leptospira</taxon>
    </lineage>
</organism>
<keyword evidence="3" id="KW-1185">Reference proteome</keyword>
<proteinExistence type="predicted"/>
<gene>
    <name evidence="2" type="ORF">CH379_003245</name>
</gene>
<reference evidence="2 3" key="1">
    <citation type="journal article" date="2018" name="Microb. Genom.">
        <title>Deciphering the unexplored Leptospira diversity from soils uncovers genomic evolution to virulence.</title>
        <authorList>
            <person name="Thibeaux R."/>
            <person name="Iraola G."/>
            <person name="Ferres I."/>
            <person name="Bierque E."/>
            <person name="Girault D."/>
            <person name="Soupe-Gilbert M.E."/>
            <person name="Picardeau M."/>
            <person name="Goarant C."/>
        </authorList>
    </citation>
    <scope>NUCLEOTIDE SEQUENCE [LARGE SCALE GENOMIC DNA]</scope>
    <source>
        <strain evidence="2 3">ATI7-C-A5</strain>
    </source>
</reference>
<sequence length="86" mass="8662">MKSNFFLPLTAFAMIAALSSCSNYGGDQDKKSKDEDKKNCQAAAVSYLACTSSNPTPSSCDPLYLGVLALCGGGGGSGSYGSGGGY</sequence>
<keyword evidence="1" id="KW-0732">Signal</keyword>
<accession>A0AAE4QKE3</accession>
<protein>
    <recommendedName>
        <fullName evidence="4">Lipoprotein</fullName>
    </recommendedName>
</protein>
<dbReference type="EMBL" id="NPEF02000002">
    <property type="protein sequence ID" value="MDV6234643.1"/>
    <property type="molecule type" value="Genomic_DNA"/>
</dbReference>
<feature type="chain" id="PRO_5042192824" description="Lipoprotein" evidence="1">
    <location>
        <begin position="26"/>
        <end position="86"/>
    </location>
</feature>
<comment type="caution">
    <text evidence="2">The sequence shown here is derived from an EMBL/GenBank/DDBJ whole genome shotgun (WGS) entry which is preliminary data.</text>
</comment>
<evidence type="ECO:0008006" key="4">
    <source>
        <dbReference type="Google" id="ProtNLM"/>
    </source>
</evidence>
<feature type="signal peptide" evidence="1">
    <location>
        <begin position="1"/>
        <end position="25"/>
    </location>
</feature>
<evidence type="ECO:0000313" key="2">
    <source>
        <dbReference type="EMBL" id="MDV6234643.1"/>
    </source>
</evidence>
<name>A0AAE4QKE3_9LEPT</name>
<evidence type="ECO:0000313" key="3">
    <source>
        <dbReference type="Proteomes" id="UP000232122"/>
    </source>
</evidence>
<dbReference type="Proteomes" id="UP000232122">
    <property type="component" value="Unassembled WGS sequence"/>
</dbReference>
<dbReference type="AlphaFoldDB" id="A0AAE4QKE3"/>
<evidence type="ECO:0000256" key="1">
    <source>
        <dbReference type="SAM" id="SignalP"/>
    </source>
</evidence>